<feature type="domain" description="Carbohydrate kinase FGGY N-terminal" evidence="6">
    <location>
        <begin position="18"/>
        <end position="104"/>
    </location>
</feature>
<evidence type="ECO:0000313" key="8">
    <source>
        <dbReference type="EMBL" id="EJP73212.1"/>
    </source>
</evidence>
<dbReference type="GO" id="GO:0004370">
    <property type="term" value="F:glycerol kinase activity"/>
    <property type="evidence" value="ECO:0007669"/>
    <property type="project" value="TreeGrafter"/>
</dbReference>
<dbReference type="PANTHER" id="PTHR10196:SF69">
    <property type="entry name" value="GLYCEROL KINASE"/>
    <property type="match status" value="1"/>
</dbReference>
<accession>J4V3W6</accession>
<keyword evidence="5" id="KW-0067">ATP-binding</keyword>
<keyword evidence="4 8" id="KW-0418">Kinase</keyword>
<dbReference type="EMBL" id="JH611177">
    <property type="protein sequence ID" value="EJP73212.1"/>
    <property type="molecule type" value="Genomic_DNA"/>
</dbReference>
<dbReference type="Proteomes" id="UP000010116">
    <property type="component" value="Unassembled WGS sequence"/>
</dbReference>
<dbReference type="SUPFAM" id="SSF53067">
    <property type="entry name" value="Actin-like ATPase domain"/>
    <property type="match status" value="2"/>
</dbReference>
<evidence type="ECO:0000259" key="6">
    <source>
        <dbReference type="Pfam" id="PF00370"/>
    </source>
</evidence>
<keyword evidence="2" id="KW-0808">Transferase</keyword>
<dbReference type="HOGENOM" id="CLU_816096_0_0_6"/>
<reference evidence="8 9" key="1">
    <citation type="journal article" date="2012" name="ISME J.">
        <title>Genomic insights to SAR86, an abundant and uncultivated marine bacterial lineage.</title>
        <authorList>
            <person name="Dupont C.L."/>
            <person name="Rusch D.B."/>
            <person name="Yooseph S."/>
            <person name="Lombardo M.J."/>
            <person name="Richter R.A."/>
            <person name="Valas R."/>
            <person name="Novotny M."/>
            <person name="Yee-Greenbaum J."/>
            <person name="Selengut J.D."/>
            <person name="Haft D.H."/>
            <person name="Halpern A.L."/>
            <person name="Lasken R.S."/>
            <person name="Nealson K."/>
            <person name="Friedman R."/>
            <person name="Venter J.C."/>
        </authorList>
    </citation>
    <scope>NUCLEOTIDE SEQUENCE [LARGE SCALE GENOMIC DNA]</scope>
</reference>
<gene>
    <name evidence="8" type="ORF">NT02SARS_1919</name>
</gene>
<dbReference type="InterPro" id="IPR018485">
    <property type="entry name" value="FGGY_C"/>
</dbReference>
<dbReference type="Pfam" id="PF02782">
    <property type="entry name" value="FGGY_C"/>
    <property type="match status" value="1"/>
</dbReference>
<dbReference type="InterPro" id="IPR018484">
    <property type="entry name" value="FGGY_N"/>
</dbReference>
<protein>
    <submittedName>
        <fullName evidence="8">Putative glycerol kinase</fullName>
    </submittedName>
</protein>
<dbReference type="GO" id="GO:0005524">
    <property type="term" value="F:ATP binding"/>
    <property type="evidence" value="ECO:0007669"/>
    <property type="project" value="UniProtKB-KW"/>
</dbReference>
<sequence>MVRQNTNLAEYIKRDTVFYGTISAYLVHYLTGHPSVDESIASRFTLMDLDLATWDDDLLALFNVPKQVLPELVPSVHHFGLIKSGNCEFPLRVVIGDQQTALLGQGGYKQNSIAMNFGTSGSIQINAGETPAHVHGLISSVLYSDDKKRYYLLEGTINACNSIFYHLEDELNIPHDKMLWHDRCAKTETNGVYIPTGGLAAPYWADNYDPISTGYESDSPNEIIRAAMESIGFLTYDIFKLAMSHLVNLPTQIFASGGGGRAPLLQFISNLTGISVIHGAMKDRTALGVHALLIKDYTGEWPELDLKGEHHFSPNMEQSIKTDKLKKWHNALQEAGITKS</sequence>
<comment type="similarity">
    <text evidence="1">Belongs to the FGGY kinase family.</text>
</comment>
<dbReference type="InterPro" id="IPR043129">
    <property type="entry name" value="ATPase_NBD"/>
</dbReference>
<evidence type="ECO:0000256" key="2">
    <source>
        <dbReference type="ARBA" id="ARBA00022679"/>
    </source>
</evidence>
<evidence type="ECO:0000259" key="7">
    <source>
        <dbReference type="Pfam" id="PF02782"/>
    </source>
</evidence>
<organism evidence="8 9">
    <name type="scientific">SAR86 cluster bacterium SAR86B</name>
    <dbReference type="NCBI Taxonomy" id="1123867"/>
    <lineage>
        <taxon>Bacteria</taxon>
        <taxon>Pseudomonadati</taxon>
        <taxon>Pseudomonadota</taxon>
        <taxon>Gammaproteobacteria</taxon>
        <taxon>SAR86 cluster</taxon>
    </lineage>
</organism>
<dbReference type="Gene3D" id="3.30.420.40">
    <property type="match status" value="2"/>
</dbReference>
<evidence type="ECO:0000256" key="3">
    <source>
        <dbReference type="ARBA" id="ARBA00022741"/>
    </source>
</evidence>
<dbReference type="Pfam" id="PF00370">
    <property type="entry name" value="FGGY_N"/>
    <property type="match status" value="1"/>
</dbReference>
<evidence type="ECO:0000313" key="9">
    <source>
        <dbReference type="Proteomes" id="UP000010116"/>
    </source>
</evidence>
<dbReference type="PANTHER" id="PTHR10196">
    <property type="entry name" value="SUGAR KINASE"/>
    <property type="match status" value="1"/>
</dbReference>
<evidence type="ECO:0000256" key="5">
    <source>
        <dbReference type="ARBA" id="ARBA00022840"/>
    </source>
</evidence>
<evidence type="ECO:0000256" key="4">
    <source>
        <dbReference type="ARBA" id="ARBA00022777"/>
    </source>
</evidence>
<dbReference type="GO" id="GO:0006071">
    <property type="term" value="P:glycerol metabolic process"/>
    <property type="evidence" value="ECO:0007669"/>
    <property type="project" value="TreeGrafter"/>
</dbReference>
<feature type="domain" description="Carbohydrate kinase FGGY C-terminal" evidence="7">
    <location>
        <begin position="114"/>
        <end position="289"/>
    </location>
</feature>
<dbReference type="GO" id="GO:0005829">
    <property type="term" value="C:cytosol"/>
    <property type="evidence" value="ECO:0007669"/>
    <property type="project" value="TreeGrafter"/>
</dbReference>
<keyword evidence="3" id="KW-0547">Nucleotide-binding</keyword>
<name>J4V3W6_9GAMM</name>
<dbReference type="AlphaFoldDB" id="J4V3W6"/>
<evidence type="ECO:0000256" key="1">
    <source>
        <dbReference type="ARBA" id="ARBA00009156"/>
    </source>
</evidence>
<proteinExistence type="inferred from homology"/>